<dbReference type="AlphaFoldDB" id="A0A699X205"/>
<feature type="region of interest" description="Disordered" evidence="1">
    <location>
        <begin position="1"/>
        <end position="58"/>
    </location>
</feature>
<evidence type="ECO:0000313" key="2">
    <source>
        <dbReference type="EMBL" id="GFD51111.1"/>
    </source>
</evidence>
<accession>A0A699X205</accession>
<gene>
    <name evidence="2" type="ORF">Tci_923080</name>
</gene>
<organism evidence="2">
    <name type="scientific">Tanacetum cinerariifolium</name>
    <name type="common">Dalmatian daisy</name>
    <name type="synonym">Chrysanthemum cinerariifolium</name>
    <dbReference type="NCBI Taxonomy" id="118510"/>
    <lineage>
        <taxon>Eukaryota</taxon>
        <taxon>Viridiplantae</taxon>
        <taxon>Streptophyta</taxon>
        <taxon>Embryophyta</taxon>
        <taxon>Tracheophyta</taxon>
        <taxon>Spermatophyta</taxon>
        <taxon>Magnoliopsida</taxon>
        <taxon>eudicotyledons</taxon>
        <taxon>Gunneridae</taxon>
        <taxon>Pentapetalae</taxon>
        <taxon>asterids</taxon>
        <taxon>campanulids</taxon>
        <taxon>Asterales</taxon>
        <taxon>Asteraceae</taxon>
        <taxon>Asteroideae</taxon>
        <taxon>Anthemideae</taxon>
        <taxon>Anthemidinae</taxon>
        <taxon>Tanacetum</taxon>
    </lineage>
</organism>
<name>A0A699X205_TANCI</name>
<dbReference type="EMBL" id="BKCJ011765780">
    <property type="protein sequence ID" value="GFD51111.1"/>
    <property type="molecule type" value="Genomic_DNA"/>
</dbReference>
<feature type="compositionally biased region" description="Basic and acidic residues" evidence="1">
    <location>
        <begin position="46"/>
        <end position="58"/>
    </location>
</feature>
<comment type="caution">
    <text evidence="2">The sequence shown here is derived from an EMBL/GenBank/DDBJ whole genome shotgun (WGS) entry which is preliminary data.</text>
</comment>
<feature type="compositionally biased region" description="Basic and acidic residues" evidence="1">
    <location>
        <begin position="15"/>
        <end position="39"/>
    </location>
</feature>
<evidence type="ECO:0000256" key="1">
    <source>
        <dbReference type="SAM" id="MobiDB-lite"/>
    </source>
</evidence>
<sequence length="74" mass="7714">MSSGSGTMDAGAAVKESKTKMENGAKLKLKDDGTVKTKGDLNNAEQLKDSKTKLEDGSKIKVKGDGSVKVKDAN</sequence>
<feature type="non-terminal residue" evidence="2">
    <location>
        <position position="74"/>
    </location>
</feature>
<protein>
    <submittedName>
        <fullName evidence="2">Uncharacterized protein</fullName>
    </submittedName>
</protein>
<proteinExistence type="predicted"/>
<reference evidence="2" key="1">
    <citation type="journal article" date="2019" name="Sci. Rep.">
        <title>Draft genome of Tanacetum cinerariifolium, the natural source of mosquito coil.</title>
        <authorList>
            <person name="Yamashiro T."/>
            <person name="Shiraishi A."/>
            <person name="Satake H."/>
            <person name="Nakayama K."/>
        </authorList>
    </citation>
    <scope>NUCLEOTIDE SEQUENCE</scope>
</reference>